<feature type="domain" description="Flavin reductase like" evidence="4">
    <location>
        <begin position="15"/>
        <end position="96"/>
    </location>
</feature>
<feature type="non-terminal residue" evidence="5">
    <location>
        <position position="99"/>
    </location>
</feature>
<gene>
    <name evidence="5" type="ORF">OO17_21765</name>
</gene>
<accession>A0A0D7EDS8</accession>
<dbReference type="OrthoDB" id="9792436at2"/>
<reference evidence="5 6" key="1">
    <citation type="submission" date="2014-11" db="EMBL/GenBank/DDBJ databases">
        <title>Genomics and ecophysiology of heterotrophic nitrogen fixing bacteria isolated from estuarine surface water.</title>
        <authorList>
            <person name="Bentzon-Tilia M."/>
            <person name="Severin I."/>
            <person name="Hansen L.H."/>
            <person name="Riemann L."/>
        </authorList>
    </citation>
    <scope>NUCLEOTIDE SEQUENCE [LARGE SCALE GENOMIC DNA]</scope>
    <source>
        <strain evidence="5 6">BAL398</strain>
    </source>
</reference>
<dbReference type="PANTHER" id="PTHR43567">
    <property type="entry name" value="FLAVOREDOXIN-RELATED-RELATED"/>
    <property type="match status" value="1"/>
</dbReference>
<dbReference type="InterPro" id="IPR002563">
    <property type="entry name" value="Flavin_Rdtase-like_dom"/>
</dbReference>
<dbReference type="PANTHER" id="PTHR43567:SF1">
    <property type="entry name" value="FLAVOREDOXIN"/>
    <property type="match status" value="1"/>
</dbReference>
<dbReference type="SUPFAM" id="SSF50475">
    <property type="entry name" value="FMN-binding split barrel"/>
    <property type="match status" value="1"/>
</dbReference>
<dbReference type="PATRIC" id="fig|1076.23.peg.5105"/>
<dbReference type="AlphaFoldDB" id="A0A0D7EDS8"/>
<dbReference type="InterPro" id="IPR012349">
    <property type="entry name" value="Split_barrel_FMN-bd"/>
</dbReference>
<keyword evidence="2" id="KW-0285">Flavoprotein</keyword>
<evidence type="ECO:0000259" key="4">
    <source>
        <dbReference type="Pfam" id="PF01613"/>
    </source>
</evidence>
<name>A0A0D7EDS8_RHOPL</name>
<dbReference type="GO" id="GO:0010181">
    <property type="term" value="F:FMN binding"/>
    <property type="evidence" value="ECO:0007669"/>
    <property type="project" value="InterPro"/>
</dbReference>
<evidence type="ECO:0000313" key="6">
    <source>
        <dbReference type="Proteomes" id="UP000032515"/>
    </source>
</evidence>
<evidence type="ECO:0000256" key="2">
    <source>
        <dbReference type="ARBA" id="ARBA00022630"/>
    </source>
</evidence>
<dbReference type="RefSeq" id="WP_044415532.1">
    <property type="nucleotide sequence ID" value="NZ_JXXE01000474.1"/>
</dbReference>
<dbReference type="Gene3D" id="2.30.110.10">
    <property type="entry name" value="Electron Transport, Fmn-binding Protein, Chain A"/>
    <property type="match status" value="1"/>
</dbReference>
<organism evidence="5 6">
    <name type="scientific">Rhodopseudomonas palustris</name>
    <dbReference type="NCBI Taxonomy" id="1076"/>
    <lineage>
        <taxon>Bacteria</taxon>
        <taxon>Pseudomonadati</taxon>
        <taxon>Pseudomonadota</taxon>
        <taxon>Alphaproteobacteria</taxon>
        <taxon>Hyphomicrobiales</taxon>
        <taxon>Nitrobacteraceae</taxon>
        <taxon>Rhodopseudomonas</taxon>
    </lineage>
</organism>
<sequence>MREIPGGKAYRLLEAGPIVLVTTADRGRANVMTMGFHMMIQHDPPLVGCVIGPWDHSFAALRETGECVISIPGADLASKVVDIGNCSGADTDKFERFHL</sequence>
<comment type="caution">
    <text evidence="5">The sequence shown here is derived from an EMBL/GenBank/DDBJ whole genome shotgun (WGS) entry which is preliminary data.</text>
</comment>
<evidence type="ECO:0000256" key="1">
    <source>
        <dbReference type="ARBA" id="ARBA00001917"/>
    </source>
</evidence>
<evidence type="ECO:0000256" key="3">
    <source>
        <dbReference type="ARBA" id="ARBA00038054"/>
    </source>
</evidence>
<comment type="cofactor">
    <cofactor evidence="1">
        <name>FMN</name>
        <dbReference type="ChEBI" id="CHEBI:58210"/>
    </cofactor>
</comment>
<comment type="similarity">
    <text evidence="3">Belongs to the flavoredoxin family.</text>
</comment>
<protein>
    <submittedName>
        <fullName evidence="5">Flavin reductase</fullName>
    </submittedName>
</protein>
<dbReference type="Pfam" id="PF01613">
    <property type="entry name" value="Flavin_Reduct"/>
    <property type="match status" value="1"/>
</dbReference>
<dbReference type="InterPro" id="IPR052174">
    <property type="entry name" value="Flavoredoxin"/>
</dbReference>
<evidence type="ECO:0000313" key="5">
    <source>
        <dbReference type="EMBL" id="KIZ38994.1"/>
    </source>
</evidence>
<proteinExistence type="inferred from homology"/>
<dbReference type="EMBL" id="JXXE01000474">
    <property type="protein sequence ID" value="KIZ38994.1"/>
    <property type="molecule type" value="Genomic_DNA"/>
</dbReference>
<dbReference type="GO" id="GO:0016646">
    <property type="term" value="F:oxidoreductase activity, acting on the CH-NH group of donors, NAD or NADP as acceptor"/>
    <property type="evidence" value="ECO:0007669"/>
    <property type="project" value="UniProtKB-ARBA"/>
</dbReference>
<dbReference type="Proteomes" id="UP000032515">
    <property type="component" value="Unassembled WGS sequence"/>
</dbReference>